<gene>
    <name evidence="7" type="primary">NOP14_1</name>
    <name evidence="7" type="ORF">MS3_00005575</name>
</gene>
<comment type="similarity">
    <text evidence="2">Belongs to the NOP14 family.</text>
</comment>
<keyword evidence="8" id="KW-1185">Reference proteome</keyword>
<dbReference type="PANTHER" id="PTHR23183">
    <property type="entry name" value="NOP14"/>
    <property type="match status" value="1"/>
</dbReference>
<dbReference type="RefSeq" id="XP_035588063.1">
    <property type="nucleotide sequence ID" value="XM_035730559.2"/>
</dbReference>
<dbReference type="PANTHER" id="PTHR23183:SF0">
    <property type="entry name" value="NUCLEOLAR PROTEIN 14"/>
    <property type="match status" value="1"/>
</dbReference>
<dbReference type="CTD" id="24592911"/>
<evidence type="ECO:0000313" key="8">
    <source>
        <dbReference type="Proteomes" id="UP000471633"/>
    </source>
</evidence>
<evidence type="ECO:0000256" key="2">
    <source>
        <dbReference type="ARBA" id="ARBA00007466"/>
    </source>
</evidence>
<evidence type="ECO:0000256" key="1">
    <source>
        <dbReference type="ARBA" id="ARBA00004604"/>
    </source>
</evidence>
<comment type="subcellular location">
    <subcellularLocation>
        <location evidence="1">Nucleus</location>
        <location evidence="1">Nucleolus</location>
    </subcellularLocation>
</comment>
<reference evidence="7" key="1">
    <citation type="journal article" date="2012" name="Nat. Genet.">
        <title>Whole-genome sequence of Schistosoma haematobium.</title>
        <authorList>
            <person name="Young N.D."/>
            <person name="Jex A.R."/>
            <person name="Li B."/>
            <person name="Liu S."/>
            <person name="Yang L."/>
            <person name="Xiong Z."/>
            <person name="Li Y."/>
            <person name="Cantacessi C."/>
            <person name="Hall R.S."/>
            <person name="Xu X."/>
            <person name="Chen F."/>
            <person name="Wu X."/>
            <person name="Zerlotini A."/>
            <person name="Oliveira G."/>
            <person name="Hofmann A."/>
            <person name="Zhang G."/>
            <person name="Fang X."/>
            <person name="Kang Y."/>
            <person name="Campbell B.E."/>
            <person name="Loukas A."/>
            <person name="Ranganathan S."/>
            <person name="Rollinson D."/>
            <person name="Rinaldi G."/>
            <person name="Brindley P.J."/>
            <person name="Yang H."/>
            <person name="Wang J."/>
            <person name="Wang J."/>
            <person name="Gasser R.B."/>
        </authorList>
    </citation>
    <scope>NUCLEOTIDE SEQUENCE</scope>
</reference>
<name>A0A6A5DET1_SCHHA</name>
<comment type="caution">
    <text evidence="7">The sequence shown here is derived from an EMBL/GenBank/DDBJ whole genome shotgun (WGS) entry which is preliminary data.</text>
</comment>
<dbReference type="InterPro" id="IPR007276">
    <property type="entry name" value="Nop14"/>
</dbReference>
<organism evidence="7 8">
    <name type="scientific">Schistosoma haematobium</name>
    <name type="common">Blood fluke</name>
    <dbReference type="NCBI Taxonomy" id="6185"/>
    <lineage>
        <taxon>Eukaryota</taxon>
        <taxon>Metazoa</taxon>
        <taxon>Spiralia</taxon>
        <taxon>Lophotrochozoa</taxon>
        <taxon>Platyhelminthes</taxon>
        <taxon>Trematoda</taxon>
        <taxon>Digenea</taxon>
        <taxon>Strigeidida</taxon>
        <taxon>Schistosomatoidea</taxon>
        <taxon>Schistosomatidae</taxon>
        <taxon>Schistosoma</taxon>
    </lineage>
</organism>
<dbReference type="GO" id="GO:0030490">
    <property type="term" value="P:maturation of SSU-rRNA"/>
    <property type="evidence" value="ECO:0007669"/>
    <property type="project" value="TreeGrafter"/>
</dbReference>
<dbReference type="KEGG" id="shx:MS3_00005575"/>
<keyword evidence="3" id="KW-0690">Ribosome biogenesis</keyword>
<dbReference type="GO" id="GO:0032040">
    <property type="term" value="C:small-subunit processome"/>
    <property type="evidence" value="ECO:0007669"/>
    <property type="project" value="InterPro"/>
</dbReference>
<accession>A0A6A5DET1</accession>
<keyword evidence="5" id="KW-0539">Nucleus</keyword>
<evidence type="ECO:0000256" key="5">
    <source>
        <dbReference type="ARBA" id="ARBA00023242"/>
    </source>
</evidence>
<dbReference type="EMBL" id="AMPZ03000001">
    <property type="protein sequence ID" value="KAH9594359.1"/>
    <property type="molecule type" value="Genomic_DNA"/>
</dbReference>
<sequence length="564" mass="65122">MKKNPAKKQNRTYMKKPARRITISRSKSLKSDLERYEKVGGVFDKRLGNRNVTLTESEKSLQRHIVEKLRQLDSVSLESVDDKDPLFKAAFDSSFPARKLCTADDVEGGIEGHIVENIFFTNGSTGNKLGHSFKDSLEEKIAATKLEKLRRVEENEEQRERLKVVNDEWTKNIRFLLNRIHSIKKRPTTATQQNNNTNVSRLLETLSTDKKVVPIGSSNTHNSQEQLFRLQDMVSARRPSIEASDHVIESETLVSHLRILLRLPKEKSTAIIFISHQLWTARLHRLKDVVRYLFLIQLAFEYCSEIFERLENDGKLSTKIIECGIFCPEIVHALSRLFRLTSLGSNLQKHILVLRKPLTTIEVSDLPSLDIRLVNRSSPLSLNEIPVLRLTCVYKMIRLANQVFLLYNKFLPKCVLVNLFRPLKTSLVESNFLYHPTFIVNEIKSLFESIKSAENAPTPARLISDRRLLVLNTLKPTDSKEFKKLGILPQLEPVFDERLCVNQRDNTKRTLQRKIAKEKRCAMRAIRQDCQFLASHQLNIIKKSDYIREKKTKAILNSMRSVED</sequence>
<dbReference type="GO" id="GO:0030692">
    <property type="term" value="C:Noc4p-Nop14p complex"/>
    <property type="evidence" value="ECO:0007669"/>
    <property type="project" value="TreeGrafter"/>
</dbReference>
<evidence type="ECO:0000256" key="3">
    <source>
        <dbReference type="ARBA" id="ARBA00022517"/>
    </source>
</evidence>
<evidence type="ECO:0000256" key="4">
    <source>
        <dbReference type="ARBA" id="ARBA00022552"/>
    </source>
</evidence>
<dbReference type="OrthoDB" id="441771at2759"/>
<dbReference type="GeneID" id="24592911"/>
<dbReference type="Pfam" id="PF04147">
    <property type="entry name" value="Nop14"/>
    <property type="match status" value="2"/>
</dbReference>
<comment type="function">
    <text evidence="6">Involved in nucleolar processing of pre-18S ribosomal RNA. Has a role in the nuclear export of 40S pre-ribosomal subunit to the cytoplasm.</text>
</comment>
<reference evidence="7" key="2">
    <citation type="journal article" date="2019" name="Gigascience">
        <title>High-quality Schistosoma haematobium genome achieved by single-molecule and long-range sequencing.</title>
        <authorList>
            <person name="Stroehlein A.J."/>
            <person name="Korhonen P.K."/>
            <person name="Chong T.M."/>
            <person name="Lim Y.L."/>
            <person name="Chan K.G."/>
            <person name="Webster B."/>
            <person name="Rollinson D."/>
            <person name="Brindley P.J."/>
            <person name="Gasser R.B."/>
            <person name="Young N.D."/>
        </authorList>
    </citation>
    <scope>NUCLEOTIDE SEQUENCE</scope>
</reference>
<evidence type="ECO:0000313" key="7">
    <source>
        <dbReference type="EMBL" id="KAH9594359.1"/>
    </source>
</evidence>
<evidence type="ECO:0000256" key="6">
    <source>
        <dbReference type="ARBA" id="ARBA00024695"/>
    </source>
</evidence>
<keyword evidence="4" id="KW-0698">rRNA processing</keyword>
<reference evidence="7" key="4">
    <citation type="journal article" date="2022" name="PLoS Pathog.">
        <title>Chromosome-level genome of Schistosoma haematobium underpins genome-wide explorations of molecular variation.</title>
        <authorList>
            <person name="Stroehlein A.J."/>
            <person name="Korhonen P.K."/>
            <person name="Lee V.V."/>
            <person name="Ralph S.A."/>
            <person name="Mentink-Kane M."/>
            <person name="You H."/>
            <person name="McManus D.P."/>
            <person name="Tchuente L.T."/>
            <person name="Stothard J.R."/>
            <person name="Kaur P."/>
            <person name="Dudchenko O."/>
            <person name="Aiden E.L."/>
            <person name="Yang B."/>
            <person name="Yang H."/>
            <person name="Emery A.M."/>
            <person name="Webster B.L."/>
            <person name="Brindley P.J."/>
            <person name="Rollinson D."/>
            <person name="Chang B.C.H."/>
            <person name="Gasser R.B."/>
            <person name="Young N.D."/>
        </authorList>
    </citation>
    <scope>NUCLEOTIDE SEQUENCE</scope>
</reference>
<dbReference type="Proteomes" id="UP000471633">
    <property type="component" value="Unassembled WGS sequence"/>
</dbReference>
<dbReference type="AlphaFoldDB" id="A0A6A5DET1"/>
<reference evidence="7" key="3">
    <citation type="submission" date="2021-06" db="EMBL/GenBank/DDBJ databases">
        <title>Chromosome-level genome assembly for S. haematobium.</title>
        <authorList>
            <person name="Stroehlein A.J."/>
        </authorList>
    </citation>
    <scope>NUCLEOTIDE SEQUENCE</scope>
</reference>
<proteinExistence type="inferred from homology"/>
<protein>
    <submittedName>
        <fullName evidence="7">Nucleolar complex protein 14, variant 2</fullName>
    </submittedName>
</protein>